<name>A0A1I6QLW0_9BACL</name>
<comment type="pathway">
    <text evidence="1">Cofactor biosynthesis; adenosylcobalamin biosynthesis.</text>
</comment>
<reference evidence="10" key="1">
    <citation type="submission" date="2016-10" db="EMBL/GenBank/DDBJ databases">
        <authorList>
            <person name="Varghese N."/>
            <person name="Submissions S."/>
        </authorList>
    </citation>
    <scope>NUCLEOTIDE SEQUENCE [LARGE SCALE GENOMIC DNA]</scope>
    <source>
        <strain evidence="10">DSM 45789</strain>
    </source>
</reference>
<evidence type="ECO:0000256" key="1">
    <source>
        <dbReference type="ARBA" id="ARBA00004953"/>
    </source>
</evidence>
<organism evidence="9 10">
    <name type="scientific">Marininema halotolerans</name>
    <dbReference type="NCBI Taxonomy" id="1155944"/>
    <lineage>
        <taxon>Bacteria</taxon>
        <taxon>Bacillati</taxon>
        <taxon>Bacillota</taxon>
        <taxon>Bacilli</taxon>
        <taxon>Bacillales</taxon>
        <taxon>Thermoactinomycetaceae</taxon>
        <taxon>Marininema</taxon>
    </lineage>
</organism>
<dbReference type="GO" id="GO:0032259">
    <property type="term" value="P:methylation"/>
    <property type="evidence" value="ECO:0007669"/>
    <property type="project" value="UniProtKB-KW"/>
</dbReference>
<dbReference type="PROSITE" id="PS00839">
    <property type="entry name" value="SUMT_1"/>
    <property type="match status" value="1"/>
</dbReference>
<dbReference type="GO" id="GO:0009236">
    <property type="term" value="P:cobalamin biosynthetic process"/>
    <property type="evidence" value="ECO:0007669"/>
    <property type="project" value="UniProtKB-UniPathway"/>
</dbReference>
<dbReference type="InterPro" id="IPR014776">
    <property type="entry name" value="4pyrrole_Mease_sub2"/>
</dbReference>
<evidence type="ECO:0000256" key="5">
    <source>
        <dbReference type="ARBA" id="ARBA00022679"/>
    </source>
</evidence>
<accession>A0A1I6QLW0</accession>
<dbReference type="CDD" id="cd11641">
    <property type="entry name" value="Precorrin-4_C11-MT"/>
    <property type="match status" value="1"/>
</dbReference>
<dbReference type="Proteomes" id="UP000198660">
    <property type="component" value="Unassembled WGS sequence"/>
</dbReference>
<keyword evidence="6" id="KW-0949">S-adenosyl-L-methionine</keyword>
<dbReference type="InterPro" id="IPR014777">
    <property type="entry name" value="4pyrrole_Mease_sub1"/>
</dbReference>
<sequence>MKALEAKVYIIGAGPGDPDLITVKGNHILSTADVVLYTDSLVSEKLIARSRSDAIIRKSAGMALEEIVDEMVRYVREGKSVARIHTGDPAVYGAIFEQMAKLKEAAIPYEIIPGVSSVFASASVLGAELTIPELTQTLILTRVEGRTPVPEKEKLRDLAAHHTTLALFLSATLTKKVVRELLEAGWSEDTPVAVVQRATWPDQKILRSQLKTLDEDMRHAGIRSHAMILAGWALDEKLIEKAEHHQSKLYDKRFTHGYRKGVMNQ</sequence>
<evidence type="ECO:0000256" key="7">
    <source>
        <dbReference type="RuleBase" id="RU003960"/>
    </source>
</evidence>
<dbReference type="InterPro" id="IPR000878">
    <property type="entry name" value="4pyrrol_Mease"/>
</dbReference>
<dbReference type="PROSITE" id="PS00840">
    <property type="entry name" value="SUMT_2"/>
    <property type="match status" value="1"/>
</dbReference>
<evidence type="ECO:0000256" key="6">
    <source>
        <dbReference type="ARBA" id="ARBA00022691"/>
    </source>
</evidence>
<keyword evidence="3" id="KW-0169">Cobalamin biosynthesis</keyword>
<keyword evidence="10" id="KW-1185">Reference proteome</keyword>
<dbReference type="SUPFAM" id="SSF53790">
    <property type="entry name" value="Tetrapyrrole methylase"/>
    <property type="match status" value="1"/>
</dbReference>
<dbReference type="GO" id="GO:0046026">
    <property type="term" value="F:precorrin-4 C11-methyltransferase activity"/>
    <property type="evidence" value="ECO:0007669"/>
    <property type="project" value="InterPro"/>
</dbReference>
<protein>
    <submittedName>
        <fullName evidence="9">Precorrin-4/cobalt-precorrin-4 C11-methyltransferase</fullName>
    </submittedName>
</protein>
<feature type="domain" description="Tetrapyrrole methylase" evidence="8">
    <location>
        <begin position="7"/>
        <end position="213"/>
    </location>
</feature>
<keyword evidence="4 7" id="KW-0489">Methyltransferase</keyword>
<dbReference type="AlphaFoldDB" id="A0A1I6QLW0"/>
<dbReference type="EMBL" id="FPAA01000003">
    <property type="protein sequence ID" value="SFS53423.1"/>
    <property type="molecule type" value="Genomic_DNA"/>
</dbReference>
<dbReference type="InterPro" id="IPR006362">
    <property type="entry name" value="Cbl_synth_CobM/CibF"/>
</dbReference>
<dbReference type="InterPro" id="IPR050161">
    <property type="entry name" value="Siro_Cobalamin_biosynth"/>
</dbReference>
<dbReference type="InterPro" id="IPR003043">
    <property type="entry name" value="Uropor_MeTrfase_CS"/>
</dbReference>
<evidence type="ECO:0000313" key="9">
    <source>
        <dbReference type="EMBL" id="SFS53423.1"/>
    </source>
</evidence>
<dbReference type="RefSeq" id="WP_091835094.1">
    <property type="nucleotide sequence ID" value="NZ_FPAA01000003.1"/>
</dbReference>
<gene>
    <name evidence="9" type="ORF">SAMN05444972_103236</name>
</gene>
<keyword evidence="5 7" id="KW-0808">Transferase</keyword>
<dbReference type="Pfam" id="PF00590">
    <property type="entry name" value="TP_methylase"/>
    <property type="match status" value="1"/>
</dbReference>
<dbReference type="OrthoDB" id="9815856at2"/>
<dbReference type="InterPro" id="IPR035996">
    <property type="entry name" value="4pyrrol_Methylase_sf"/>
</dbReference>
<dbReference type="NCBIfam" id="TIGR01465">
    <property type="entry name" value="cobM_cbiF"/>
    <property type="match status" value="1"/>
</dbReference>
<dbReference type="PANTHER" id="PTHR45790:SF4">
    <property type="entry name" value="COBALT-PRECORRIN-4 C(11)-METHYLTRANSFERASE"/>
    <property type="match status" value="1"/>
</dbReference>
<dbReference type="Gene3D" id="3.30.950.10">
    <property type="entry name" value="Methyltransferase, Cobalt-precorrin-4 Transmethylase, Domain 2"/>
    <property type="match status" value="1"/>
</dbReference>
<dbReference type="PANTHER" id="PTHR45790">
    <property type="entry name" value="SIROHEME SYNTHASE-RELATED"/>
    <property type="match status" value="1"/>
</dbReference>
<evidence type="ECO:0000313" key="10">
    <source>
        <dbReference type="Proteomes" id="UP000198660"/>
    </source>
</evidence>
<evidence type="ECO:0000259" key="8">
    <source>
        <dbReference type="Pfam" id="PF00590"/>
    </source>
</evidence>
<comment type="similarity">
    <text evidence="2 7">Belongs to the precorrin methyltransferase family.</text>
</comment>
<evidence type="ECO:0000256" key="2">
    <source>
        <dbReference type="ARBA" id="ARBA00005879"/>
    </source>
</evidence>
<dbReference type="Gene3D" id="3.40.1010.10">
    <property type="entry name" value="Cobalt-precorrin-4 Transmethylase, Domain 1"/>
    <property type="match status" value="1"/>
</dbReference>
<proteinExistence type="inferred from homology"/>
<dbReference type="UniPathway" id="UPA00148"/>
<evidence type="ECO:0000256" key="3">
    <source>
        <dbReference type="ARBA" id="ARBA00022573"/>
    </source>
</evidence>
<evidence type="ECO:0000256" key="4">
    <source>
        <dbReference type="ARBA" id="ARBA00022603"/>
    </source>
</evidence>